<keyword evidence="6 8" id="KW-0413">Isomerase</keyword>
<dbReference type="InterPro" id="IPR025834">
    <property type="entry name" value="TopoI_C_dom"/>
</dbReference>
<gene>
    <name evidence="12" type="ORF">AKO1_013017</name>
</gene>
<dbReference type="Gene3D" id="1.10.132.10">
    <property type="match status" value="2"/>
</dbReference>
<dbReference type="InterPro" id="IPR051062">
    <property type="entry name" value="Topoisomerase_IB"/>
</dbReference>
<evidence type="ECO:0000256" key="3">
    <source>
        <dbReference type="ARBA" id="ARBA00006645"/>
    </source>
</evidence>
<dbReference type="PANTHER" id="PTHR10290:SF3">
    <property type="entry name" value="DNA TOPOISOMERASE 1"/>
    <property type="match status" value="1"/>
</dbReference>
<evidence type="ECO:0000256" key="1">
    <source>
        <dbReference type="ARBA" id="ARBA00000213"/>
    </source>
</evidence>
<dbReference type="AlphaFoldDB" id="A0AAW2YY11"/>
<dbReference type="GO" id="GO:0003917">
    <property type="term" value="F:DNA topoisomerase type I (single strand cut, ATP-independent) activity"/>
    <property type="evidence" value="ECO:0007669"/>
    <property type="project" value="UniProtKB-UniRule"/>
</dbReference>
<dbReference type="EMBL" id="JAOPGA020000844">
    <property type="protein sequence ID" value="KAL0482381.1"/>
    <property type="molecule type" value="Genomic_DNA"/>
</dbReference>
<evidence type="ECO:0000256" key="9">
    <source>
        <dbReference type="RuleBase" id="RU365101"/>
    </source>
</evidence>
<feature type="compositionally biased region" description="Acidic residues" evidence="10">
    <location>
        <begin position="238"/>
        <end position="247"/>
    </location>
</feature>
<dbReference type="InterPro" id="IPR001631">
    <property type="entry name" value="TopoI"/>
</dbReference>
<evidence type="ECO:0000256" key="6">
    <source>
        <dbReference type="ARBA" id="ARBA00023235"/>
    </source>
</evidence>
<dbReference type="InterPro" id="IPR013500">
    <property type="entry name" value="TopoI_cat_euk"/>
</dbReference>
<feature type="region of interest" description="Disordered" evidence="10">
    <location>
        <begin position="1"/>
        <end position="255"/>
    </location>
</feature>
<dbReference type="EC" id="5.6.2.1" evidence="9"/>
<evidence type="ECO:0000256" key="5">
    <source>
        <dbReference type="ARBA" id="ARBA00023125"/>
    </source>
</evidence>
<feature type="active site" description="O-(3'-phospho-DNA)-tyrosine intermediate" evidence="8">
    <location>
        <position position="837"/>
    </location>
</feature>
<feature type="compositionally biased region" description="Acidic residues" evidence="10">
    <location>
        <begin position="53"/>
        <end position="78"/>
    </location>
</feature>
<dbReference type="InterPro" id="IPR008336">
    <property type="entry name" value="TopoI_DNA-bd_euk"/>
</dbReference>
<feature type="compositionally biased region" description="Basic residues" evidence="10">
    <location>
        <begin position="150"/>
        <end position="159"/>
    </location>
</feature>
<dbReference type="InterPro" id="IPR036202">
    <property type="entry name" value="TopoI_DNA-bd_euk_N_sf"/>
</dbReference>
<dbReference type="FunFam" id="3.90.15.10:FF:000003">
    <property type="entry name" value="DNA topoisomerase I"/>
    <property type="match status" value="1"/>
</dbReference>
<dbReference type="CDD" id="cd00660">
    <property type="entry name" value="Topoisomer_IB_N"/>
    <property type="match status" value="1"/>
</dbReference>
<comment type="subcellular location">
    <subcellularLocation>
        <location evidence="2">Nucleus</location>
    </subcellularLocation>
</comment>
<dbReference type="Pfam" id="PF14370">
    <property type="entry name" value="Topo_C_assoc"/>
    <property type="match status" value="1"/>
</dbReference>
<feature type="compositionally biased region" description="Basic residues" evidence="10">
    <location>
        <begin position="225"/>
        <end position="234"/>
    </location>
</feature>
<dbReference type="InterPro" id="IPR013034">
    <property type="entry name" value="DNA_topo_DNA_db_N_dom1"/>
</dbReference>
<dbReference type="Gene3D" id="2.170.11.10">
    <property type="entry name" value="DNA Topoisomerase I, domain 2"/>
    <property type="match status" value="1"/>
</dbReference>
<dbReference type="PROSITE" id="PS52038">
    <property type="entry name" value="TOPO_IB_2"/>
    <property type="match status" value="1"/>
</dbReference>
<feature type="compositionally biased region" description="Acidic residues" evidence="10">
    <location>
        <begin position="163"/>
        <end position="179"/>
    </location>
</feature>
<feature type="compositionally biased region" description="Basic residues" evidence="10">
    <location>
        <begin position="183"/>
        <end position="205"/>
    </location>
</feature>
<feature type="compositionally biased region" description="Polar residues" evidence="10">
    <location>
        <begin position="1"/>
        <end position="11"/>
    </location>
</feature>
<evidence type="ECO:0000313" key="12">
    <source>
        <dbReference type="EMBL" id="KAL0482381.1"/>
    </source>
</evidence>
<dbReference type="SMART" id="SM00435">
    <property type="entry name" value="TOPEUc"/>
    <property type="match status" value="1"/>
</dbReference>
<feature type="compositionally biased region" description="Basic residues" evidence="10">
    <location>
        <begin position="84"/>
        <end position="108"/>
    </location>
</feature>
<comment type="catalytic activity">
    <reaction evidence="1 8 9">
        <text>ATP-independent breakage of single-stranded DNA, followed by passage and rejoining.</text>
        <dbReference type="EC" id="5.6.2.1"/>
    </reaction>
</comment>
<comment type="similarity">
    <text evidence="3 8 9">Belongs to the type IB topoisomerase family.</text>
</comment>
<feature type="compositionally biased region" description="Acidic residues" evidence="10">
    <location>
        <begin position="210"/>
        <end position="219"/>
    </location>
</feature>
<evidence type="ECO:0000256" key="4">
    <source>
        <dbReference type="ARBA" id="ARBA00023029"/>
    </source>
</evidence>
<feature type="region of interest" description="Disordered" evidence="10">
    <location>
        <begin position="780"/>
        <end position="800"/>
    </location>
</feature>
<proteinExistence type="inferred from homology"/>
<dbReference type="GO" id="GO:0005694">
    <property type="term" value="C:chromosome"/>
    <property type="evidence" value="ECO:0007669"/>
    <property type="project" value="InterPro"/>
</dbReference>
<dbReference type="CDD" id="cd00659">
    <property type="entry name" value="Topo_IB_C"/>
    <property type="match status" value="1"/>
</dbReference>
<evidence type="ECO:0000259" key="11">
    <source>
        <dbReference type="SMART" id="SM00435"/>
    </source>
</evidence>
<dbReference type="GO" id="GO:0006265">
    <property type="term" value="P:DNA topological change"/>
    <property type="evidence" value="ECO:0007669"/>
    <property type="project" value="UniProtKB-UniRule"/>
</dbReference>
<keyword evidence="7" id="KW-0539">Nucleus</keyword>
<dbReference type="GO" id="GO:0006260">
    <property type="term" value="P:DNA replication"/>
    <property type="evidence" value="ECO:0007669"/>
    <property type="project" value="TreeGrafter"/>
</dbReference>
<feature type="domain" description="DNA topoisomerase I eukaryotic-type" evidence="11">
    <location>
        <begin position="421"/>
        <end position="851"/>
    </location>
</feature>
<dbReference type="Pfam" id="PF02919">
    <property type="entry name" value="Topoisom_I_N"/>
    <property type="match status" value="1"/>
</dbReference>
<dbReference type="SUPFAM" id="SSF56349">
    <property type="entry name" value="DNA breaking-rejoining enzymes"/>
    <property type="match status" value="1"/>
</dbReference>
<dbReference type="PRINTS" id="PR00416">
    <property type="entry name" value="EUTPISMRASEI"/>
</dbReference>
<evidence type="ECO:0000313" key="13">
    <source>
        <dbReference type="Proteomes" id="UP001431209"/>
    </source>
</evidence>
<feature type="compositionally biased region" description="Basic residues" evidence="10">
    <location>
        <begin position="784"/>
        <end position="794"/>
    </location>
</feature>
<keyword evidence="13" id="KW-1185">Reference proteome</keyword>
<dbReference type="PANTHER" id="PTHR10290">
    <property type="entry name" value="DNA TOPOISOMERASE I"/>
    <property type="match status" value="1"/>
</dbReference>
<comment type="function">
    <text evidence="9">Releases the supercoiling and torsional tension of DNA introduced during the DNA replication and transcription by transiently cleaving and rejoining one strand of the DNA duplex. Introduces a single-strand break via transesterification at the specific target site 5'-[CT]CCTTp site in duplex DNA. The scissile phosphodiester is attacked by the catalytic tyrosine of the enzyme, resulting in the formation of a DNA-(3'-phosphotyrosyl)-enzyme intermediate and the expulsion of a 5'-OH DNA strand. The free DNA strand then undergoes passage around the unbroken strand thus removing DNA supercoils. Finally, in the religation step, the DNA 5'-OH attacks the covalent intermediate to expel the active-site tyrosine and restore the DNA phosphodiester backbone.</text>
</comment>
<dbReference type="GO" id="GO:0005730">
    <property type="term" value="C:nucleolus"/>
    <property type="evidence" value="ECO:0007669"/>
    <property type="project" value="TreeGrafter"/>
</dbReference>
<dbReference type="InterPro" id="IPR013499">
    <property type="entry name" value="TopoI_euk"/>
</dbReference>
<keyword evidence="5 8" id="KW-0238">DNA-binding</keyword>
<dbReference type="Pfam" id="PF01028">
    <property type="entry name" value="Topoisom_I"/>
    <property type="match status" value="1"/>
</dbReference>
<dbReference type="GO" id="GO:0007059">
    <property type="term" value="P:chromosome segregation"/>
    <property type="evidence" value="ECO:0007669"/>
    <property type="project" value="TreeGrafter"/>
</dbReference>
<feature type="compositionally biased region" description="Basic and acidic residues" evidence="10">
    <location>
        <begin position="20"/>
        <end position="41"/>
    </location>
</feature>
<dbReference type="Proteomes" id="UP001431209">
    <property type="component" value="Unassembled WGS sequence"/>
</dbReference>
<evidence type="ECO:0000256" key="7">
    <source>
        <dbReference type="ARBA" id="ARBA00023242"/>
    </source>
</evidence>
<dbReference type="Gene3D" id="1.10.10.41">
    <property type="entry name" value="Yeast DNA topoisomerase - domain 1"/>
    <property type="match status" value="1"/>
</dbReference>
<name>A0AAW2YY11_9EUKA</name>
<evidence type="ECO:0000256" key="2">
    <source>
        <dbReference type="ARBA" id="ARBA00004123"/>
    </source>
</evidence>
<protein>
    <recommendedName>
        <fullName evidence="9">DNA topoisomerase I</fullName>
        <ecNumber evidence="9">5.6.2.1</ecNumber>
    </recommendedName>
    <alternativeName>
        <fullName evidence="9">DNA topoisomerase 1</fullName>
    </alternativeName>
</protein>
<dbReference type="InterPro" id="IPR013030">
    <property type="entry name" value="DNA_topo_DNA_db_N_dom2"/>
</dbReference>
<feature type="compositionally biased region" description="Basic residues" evidence="10">
    <location>
        <begin position="122"/>
        <end position="134"/>
    </location>
</feature>
<dbReference type="InterPro" id="IPR014727">
    <property type="entry name" value="TopoI_cat_a/b-sub_euk"/>
</dbReference>
<reference evidence="12 13" key="1">
    <citation type="submission" date="2024-03" db="EMBL/GenBank/DDBJ databases">
        <title>The Acrasis kona genome and developmental transcriptomes reveal deep origins of eukaryotic multicellular pathways.</title>
        <authorList>
            <person name="Sheikh S."/>
            <person name="Fu C.-J."/>
            <person name="Brown M.W."/>
            <person name="Baldauf S.L."/>
        </authorList>
    </citation>
    <scope>NUCLEOTIDE SEQUENCE [LARGE SCALE GENOMIC DNA]</scope>
    <source>
        <strain evidence="12 13">ATCC MYA-3509</strain>
    </source>
</reference>
<dbReference type="GO" id="GO:0003677">
    <property type="term" value="F:DNA binding"/>
    <property type="evidence" value="ECO:0007669"/>
    <property type="project" value="UniProtKB-UniRule"/>
</dbReference>
<dbReference type="Gene3D" id="3.90.15.10">
    <property type="entry name" value="Topoisomerase I, Chain A, domain 3"/>
    <property type="match status" value="1"/>
</dbReference>
<dbReference type="InterPro" id="IPR014711">
    <property type="entry name" value="TopoI_cat_a-hlx-sub_euk"/>
</dbReference>
<comment type="caution">
    <text evidence="12">The sequence shown here is derived from an EMBL/GenBank/DDBJ whole genome shotgun (WGS) entry which is preliminary data.</text>
</comment>
<sequence length="878" mass="101525">MKESVAPTTPIKSRRVIKRKREESEDEAPKNHSESEEEPKTPPKKNSSKKDSDDESEQDLEHSDDDTEQDDDNDDSDFNESPKKKPKKAAKKTPTKKTPVKKTAKKKTVKDDDDEEEEESKSKKKQPAKKKTPAKVKEEDESEEDVTKTPVKKTRGAKKKIQDDDDDDDEILTSNSDEEEKPKKKATKKKAPAKKATPKKKTPAKKIKDDDNDDDESEEDITKSPAKKKRKTKKEIKDDDDDQEEEESTKKGKKKAKKEEEEIYKWWLEPDFEEKLKSEEKWKTLVHNGVVFPPEYQQHNISVYYKGKPVKLTPEQEELATMFAMMKESDYYTNEVFKKNFWSEWSRKLGDDHVIKKLDECDFSRIWEWHLTEKEKKNSRTSEEKKAEKLLKAEQDAPYKYCTIDGRKEKVANVKIEPPGLFRGRGAHPKQGCLKSRIKPEDVTINIGKMEDCPKPPEGHKWGAVVHMNTVSWLARYSDPITKSTKYVQLSAASSLKGVNDYLKYQNARDLKDHVDQIRKDYKKMWSSEDETKQQMGVAMYFIDKLALRVGNEKDEDKADTVGCCSLRVEHINVKKKPTIELDFLGKDSIRYLNEVNVEDKVHDLIKQFLKSKKPADDVFDNINPTSLNNEFHKYMEKLTAKVFRTFNASLTLDRELAKTDKQIKGMSIQDKLQAYNDANREVAILCNHQRAAPKTFDNSLQTVDNKIQDLKELKDRLKEAEKLIKKKGYDDAKVIWDKNDEAKQKEYEQAIEDYEAAEEAVKKKAKAEGKSVAVIRGTAVKPKAPKKPTKRALPKSAEAAEKQIEKVEERIRDAEAQRKLKVDNKTVALGTSRINYCDPRITVAWCKRNEVPISKLFSKTLQDKFPWAMDVEQEYKF</sequence>
<organism evidence="12 13">
    <name type="scientific">Acrasis kona</name>
    <dbReference type="NCBI Taxonomy" id="1008807"/>
    <lineage>
        <taxon>Eukaryota</taxon>
        <taxon>Discoba</taxon>
        <taxon>Heterolobosea</taxon>
        <taxon>Tetramitia</taxon>
        <taxon>Eutetramitia</taxon>
        <taxon>Acrasidae</taxon>
        <taxon>Acrasis</taxon>
    </lineage>
</organism>
<dbReference type="SUPFAM" id="SSF56741">
    <property type="entry name" value="Eukaryotic DNA topoisomerase I, N-terminal DNA-binding fragment"/>
    <property type="match status" value="1"/>
</dbReference>
<evidence type="ECO:0000256" key="8">
    <source>
        <dbReference type="PROSITE-ProRule" id="PRU01382"/>
    </source>
</evidence>
<evidence type="ECO:0000256" key="10">
    <source>
        <dbReference type="SAM" id="MobiDB-lite"/>
    </source>
</evidence>
<keyword evidence="4 8" id="KW-0799">Topoisomerase</keyword>
<accession>A0AAW2YY11</accession>
<dbReference type="FunFam" id="1.10.10.41:FF:000001">
    <property type="entry name" value="DNA topoisomerase I"/>
    <property type="match status" value="1"/>
</dbReference>
<dbReference type="InterPro" id="IPR011010">
    <property type="entry name" value="DNA_brk_join_enz"/>
</dbReference>